<evidence type="ECO:0000256" key="5">
    <source>
        <dbReference type="SAM" id="MobiDB-lite"/>
    </source>
</evidence>
<dbReference type="STRING" id="1693.BMIN_0358"/>
<dbReference type="AlphaFoldDB" id="A0A087BN63"/>
<keyword evidence="7" id="KW-1185">Reference proteome</keyword>
<dbReference type="GO" id="GO:0010498">
    <property type="term" value="P:proteasomal protein catabolic process"/>
    <property type="evidence" value="ECO:0007669"/>
    <property type="project" value="InterPro"/>
</dbReference>
<dbReference type="UniPathway" id="UPA00997"/>
<protein>
    <recommendedName>
        <fullName evidence="3">Prokaryotic ubiquitin-like protein Pup</fullName>
    </recommendedName>
    <alternativeName>
        <fullName evidence="4">Bacterial ubiquitin-like modifier</fullName>
    </alternativeName>
</protein>
<gene>
    <name evidence="6" type="ORF">BMIN_0358</name>
</gene>
<evidence type="ECO:0000313" key="6">
    <source>
        <dbReference type="EMBL" id="KFI72463.1"/>
    </source>
</evidence>
<evidence type="ECO:0000256" key="3">
    <source>
        <dbReference type="ARBA" id="ARBA00016748"/>
    </source>
</evidence>
<organism evidence="6 7">
    <name type="scientific">Bifidobacterium minimum</name>
    <dbReference type="NCBI Taxonomy" id="1693"/>
    <lineage>
        <taxon>Bacteria</taxon>
        <taxon>Bacillati</taxon>
        <taxon>Actinomycetota</taxon>
        <taxon>Actinomycetes</taxon>
        <taxon>Bifidobacteriales</taxon>
        <taxon>Bifidobacteriaceae</taxon>
        <taxon>Bifidobacterium</taxon>
    </lineage>
</organism>
<feature type="region of interest" description="Disordered" evidence="5">
    <location>
        <begin position="1"/>
        <end position="36"/>
    </location>
</feature>
<dbReference type="InterPro" id="IPR008515">
    <property type="entry name" value="Ubiquitin-like_Pup"/>
</dbReference>
<dbReference type="NCBIfam" id="TIGR03687">
    <property type="entry name" value="pupylate_cterm"/>
    <property type="match status" value="1"/>
</dbReference>
<comment type="similarity">
    <text evidence="2">Belongs to the prokaryotic ubiquitin-like protein family.</text>
</comment>
<dbReference type="GO" id="GO:0031386">
    <property type="term" value="F:protein tag activity"/>
    <property type="evidence" value="ECO:0007669"/>
    <property type="project" value="InterPro"/>
</dbReference>
<evidence type="ECO:0000313" key="7">
    <source>
        <dbReference type="Proteomes" id="UP000029014"/>
    </source>
</evidence>
<dbReference type="GO" id="GO:0070490">
    <property type="term" value="P:protein pupylation"/>
    <property type="evidence" value="ECO:0007669"/>
    <property type="project" value="InterPro"/>
</dbReference>
<accession>A0A087BN63</accession>
<sequence>MTRMTSRRQSGNQDHVRDEDVEDEAVAGRRSKDAAGVDLDAVLDDISSTLESNAEEYVNGFVQQGGQ</sequence>
<comment type="pathway">
    <text evidence="1">Protein degradation; proteasomal Pup-dependent pathway.</text>
</comment>
<dbReference type="GO" id="GO:0070628">
    <property type="term" value="F:proteasome binding"/>
    <property type="evidence" value="ECO:0007669"/>
    <property type="project" value="InterPro"/>
</dbReference>
<proteinExistence type="inferred from homology"/>
<evidence type="ECO:0000256" key="1">
    <source>
        <dbReference type="ARBA" id="ARBA00004707"/>
    </source>
</evidence>
<evidence type="ECO:0000256" key="4">
    <source>
        <dbReference type="ARBA" id="ARBA00032321"/>
    </source>
</evidence>
<comment type="caution">
    <text evidence="6">The sequence shown here is derived from an EMBL/GenBank/DDBJ whole genome shotgun (WGS) entry which is preliminary data.</text>
</comment>
<feature type="compositionally biased region" description="Basic and acidic residues" evidence="5">
    <location>
        <begin position="26"/>
        <end position="35"/>
    </location>
</feature>
<dbReference type="Proteomes" id="UP000029014">
    <property type="component" value="Unassembled WGS sequence"/>
</dbReference>
<dbReference type="Pfam" id="PF05639">
    <property type="entry name" value="Pup"/>
    <property type="match status" value="1"/>
</dbReference>
<dbReference type="GO" id="GO:0019941">
    <property type="term" value="P:modification-dependent protein catabolic process"/>
    <property type="evidence" value="ECO:0007669"/>
    <property type="project" value="InterPro"/>
</dbReference>
<reference evidence="6 7" key="1">
    <citation type="submission" date="2014-03" db="EMBL/GenBank/DDBJ databases">
        <title>Genomics of Bifidobacteria.</title>
        <authorList>
            <person name="Ventura M."/>
            <person name="Milani C."/>
            <person name="Lugli G.A."/>
        </authorList>
    </citation>
    <scope>NUCLEOTIDE SEQUENCE [LARGE SCALE GENOMIC DNA]</scope>
    <source>
        <strain evidence="6 7">LMG 11592</strain>
    </source>
</reference>
<dbReference type="EMBL" id="JGZD01000009">
    <property type="protein sequence ID" value="KFI72463.1"/>
    <property type="molecule type" value="Genomic_DNA"/>
</dbReference>
<evidence type="ECO:0000256" key="2">
    <source>
        <dbReference type="ARBA" id="ARBA00010616"/>
    </source>
</evidence>
<name>A0A087BN63_9BIFI</name>